<dbReference type="GO" id="GO:0003824">
    <property type="term" value="F:catalytic activity"/>
    <property type="evidence" value="ECO:0007669"/>
    <property type="project" value="UniProtKB-ARBA"/>
</dbReference>
<feature type="domain" description="HTH gntR-type" evidence="6">
    <location>
        <begin position="22"/>
        <end position="90"/>
    </location>
</feature>
<evidence type="ECO:0000256" key="1">
    <source>
        <dbReference type="ARBA" id="ARBA00005384"/>
    </source>
</evidence>
<reference evidence="7 8" key="1">
    <citation type="submission" date="2016-11" db="EMBL/GenBank/DDBJ databases">
        <authorList>
            <person name="Jaros S."/>
            <person name="Januszkiewicz K."/>
            <person name="Wedrychowicz H."/>
        </authorList>
    </citation>
    <scope>NUCLEOTIDE SEQUENCE [LARGE SCALE GENOMIC DNA]</scope>
    <source>
        <strain evidence="7 8">DSM 14214</strain>
    </source>
</reference>
<dbReference type="GO" id="GO:0003677">
    <property type="term" value="F:DNA binding"/>
    <property type="evidence" value="ECO:0007669"/>
    <property type="project" value="UniProtKB-KW"/>
</dbReference>
<dbReference type="CDD" id="cd07377">
    <property type="entry name" value="WHTH_GntR"/>
    <property type="match status" value="1"/>
</dbReference>
<dbReference type="GO" id="GO:0003700">
    <property type="term" value="F:DNA-binding transcription factor activity"/>
    <property type="evidence" value="ECO:0007669"/>
    <property type="project" value="InterPro"/>
</dbReference>
<evidence type="ECO:0000256" key="2">
    <source>
        <dbReference type="ARBA" id="ARBA00022898"/>
    </source>
</evidence>
<keyword evidence="3" id="KW-0805">Transcription regulation</keyword>
<evidence type="ECO:0000256" key="5">
    <source>
        <dbReference type="ARBA" id="ARBA00023163"/>
    </source>
</evidence>
<dbReference type="InterPro" id="IPR051446">
    <property type="entry name" value="HTH_trans_reg/aminotransferase"/>
</dbReference>
<dbReference type="EMBL" id="FRAH01000017">
    <property type="protein sequence ID" value="SHK14892.1"/>
    <property type="molecule type" value="Genomic_DNA"/>
</dbReference>
<comment type="similarity">
    <text evidence="1">In the C-terminal section; belongs to the class-I pyridoxal-phosphate-dependent aminotransferase family.</text>
</comment>
<dbReference type="AlphaFoldDB" id="A0A1M6Q3U0"/>
<evidence type="ECO:0000313" key="8">
    <source>
        <dbReference type="Proteomes" id="UP000183975"/>
    </source>
</evidence>
<organism evidence="7 8">
    <name type="scientific">Anaerotignum lactatifermentans DSM 14214</name>
    <dbReference type="NCBI Taxonomy" id="1121323"/>
    <lineage>
        <taxon>Bacteria</taxon>
        <taxon>Bacillati</taxon>
        <taxon>Bacillota</taxon>
        <taxon>Clostridia</taxon>
        <taxon>Lachnospirales</taxon>
        <taxon>Anaerotignaceae</taxon>
        <taxon>Anaerotignum</taxon>
    </lineage>
</organism>
<dbReference type="InterPro" id="IPR004839">
    <property type="entry name" value="Aminotransferase_I/II_large"/>
</dbReference>
<dbReference type="InterPro" id="IPR015421">
    <property type="entry name" value="PyrdxlP-dep_Trfase_major"/>
</dbReference>
<protein>
    <submittedName>
        <fullName evidence="7">Transcriptional regulator, GntR family</fullName>
    </submittedName>
</protein>
<dbReference type="InterPro" id="IPR015424">
    <property type="entry name" value="PyrdxlP-dep_Trfase"/>
</dbReference>
<dbReference type="Proteomes" id="UP000183975">
    <property type="component" value="Unassembled WGS sequence"/>
</dbReference>
<gene>
    <name evidence="7" type="ORF">SAMN02745138_01234</name>
</gene>
<evidence type="ECO:0000256" key="3">
    <source>
        <dbReference type="ARBA" id="ARBA00023015"/>
    </source>
</evidence>
<dbReference type="OrthoDB" id="9799482at2"/>
<dbReference type="Pfam" id="PF00392">
    <property type="entry name" value="GntR"/>
    <property type="match status" value="1"/>
</dbReference>
<sequence>MPVNSFDDYPMSWKPEKEQLTSPKYRALADLLADDILSGKLPPHTKLPPQRELADYLDLNLSTITRAFQLCTQKGLLYGITGRGTFVSPNAAIDIAIADEKEEASYIEMGIIKPLDAFNTETYAVMEQVLQRGSTSLLDYSYPMGTPYQRAAAQKWLEHFSMDVSLSNIAITAGAQNALAILLLTLFRPGDKIATDHYTYANFIELANMMQIRLIPISGDAEGMLPDVLENHCRLQQLNGIYLVPNYHNPTGHIMSQSRKEALAAIIRKYALLAIEDDIYGFLLEKPSLPLAHFAPDYTCYICSLSKSICSGLRIAYLTFPTRFAADIRRGIYNVNVKTPSLNSETAGELIYSGTAKKIIGQKRMEAAARSEICKDFFPEIAKNPLGFSLWLPLPERFHETDFEHLAQKRGISVCHSHRFLVGEADVQQYLRIALSSPDTKEELTKGLSILRDLLASDMDENFFCI</sequence>
<dbReference type="CDD" id="cd00609">
    <property type="entry name" value="AAT_like"/>
    <property type="match status" value="1"/>
</dbReference>
<dbReference type="InterPro" id="IPR036390">
    <property type="entry name" value="WH_DNA-bd_sf"/>
</dbReference>
<dbReference type="Pfam" id="PF00155">
    <property type="entry name" value="Aminotran_1_2"/>
    <property type="match status" value="1"/>
</dbReference>
<dbReference type="RefSeq" id="WP_072850154.1">
    <property type="nucleotide sequence ID" value="NZ_FRAH01000017.1"/>
</dbReference>
<dbReference type="Gene3D" id="3.40.640.10">
    <property type="entry name" value="Type I PLP-dependent aspartate aminotransferase-like (Major domain)"/>
    <property type="match status" value="1"/>
</dbReference>
<name>A0A1M6Q3U0_9FIRM</name>
<dbReference type="PANTHER" id="PTHR46577">
    <property type="entry name" value="HTH-TYPE TRANSCRIPTIONAL REGULATORY PROTEIN GABR"/>
    <property type="match status" value="1"/>
</dbReference>
<dbReference type="PROSITE" id="PS50949">
    <property type="entry name" value="HTH_GNTR"/>
    <property type="match status" value="1"/>
</dbReference>
<dbReference type="InterPro" id="IPR015422">
    <property type="entry name" value="PyrdxlP-dep_Trfase_small"/>
</dbReference>
<evidence type="ECO:0000259" key="6">
    <source>
        <dbReference type="PROSITE" id="PS50949"/>
    </source>
</evidence>
<dbReference type="InterPro" id="IPR000524">
    <property type="entry name" value="Tscrpt_reg_HTH_GntR"/>
</dbReference>
<dbReference type="SUPFAM" id="SSF53383">
    <property type="entry name" value="PLP-dependent transferases"/>
    <property type="match status" value="1"/>
</dbReference>
<dbReference type="GO" id="GO:0030170">
    <property type="term" value="F:pyridoxal phosphate binding"/>
    <property type="evidence" value="ECO:0007669"/>
    <property type="project" value="InterPro"/>
</dbReference>
<keyword evidence="5" id="KW-0804">Transcription</keyword>
<dbReference type="SUPFAM" id="SSF46785">
    <property type="entry name" value="Winged helix' DNA-binding domain"/>
    <property type="match status" value="1"/>
</dbReference>
<dbReference type="Gene3D" id="3.90.1150.10">
    <property type="entry name" value="Aspartate Aminotransferase, domain 1"/>
    <property type="match status" value="1"/>
</dbReference>
<dbReference type="Gene3D" id="1.10.10.10">
    <property type="entry name" value="Winged helix-like DNA-binding domain superfamily/Winged helix DNA-binding domain"/>
    <property type="match status" value="1"/>
</dbReference>
<accession>A0A1M6Q3U0</accession>
<dbReference type="InterPro" id="IPR036388">
    <property type="entry name" value="WH-like_DNA-bd_sf"/>
</dbReference>
<evidence type="ECO:0000256" key="4">
    <source>
        <dbReference type="ARBA" id="ARBA00023125"/>
    </source>
</evidence>
<proteinExistence type="inferred from homology"/>
<dbReference type="SMART" id="SM00345">
    <property type="entry name" value="HTH_GNTR"/>
    <property type="match status" value="1"/>
</dbReference>
<keyword evidence="8" id="KW-1185">Reference proteome</keyword>
<dbReference type="PANTHER" id="PTHR46577:SF1">
    <property type="entry name" value="HTH-TYPE TRANSCRIPTIONAL REGULATORY PROTEIN GABR"/>
    <property type="match status" value="1"/>
</dbReference>
<keyword evidence="4" id="KW-0238">DNA-binding</keyword>
<evidence type="ECO:0000313" key="7">
    <source>
        <dbReference type="EMBL" id="SHK14892.1"/>
    </source>
</evidence>
<keyword evidence="2" id="KW-0663">Pyridoxal phosphate</keyword>